<proteinExistence type="predicted"/>
<sequence>MPNPFKPAMSQPLYSSGTPSPPEEYENVASDPLYNAALSQTGEMARRTLTQNKEKWVGTVSSSKSTSSSPRTQATTSVTSSSITSTGYPSPSKLNPGAPTFRPSSYGTQPHSEIANQNTHQAASSESNLNAQALPPIKTSVLTLPPNPFRLLQPIPPQNRTLGWPPSQPPLTKKAYNTQHPNSIPDAVFLTDHAAGTSWRYLHNVYENDKFNPANTPWWTHWFIAFAHVYTRTHSAAEHGPGGENEVGGQNEGEREVGWTSHEICAAYRFRYGYNVPGLERMTVEDEDALFAWLVFEKMDYAFEWEGKREAELIGEIRRCVEAVAGVKGKEGEAMGKDG</sequence>
<reference evidence="2 3" key="1">
    <citation type="submission" date="2024-09" db="EMBL/GenBank/DDBJ databases">
        <title>Rethinking Asexuality: The Enigmatic Case of Functional Sexual Genes in Lepraria (Stereocaulaceae).</title>
        <authorList>
            <person name="Doellman M."/>
            <person name="Sun Y."/>
            <person name="Barcenas-Pena A."/>
            <person name="Lumbsch H.T."/>
            <person name="Grewe F."/>
        </authorList>
    </citation>
    <scope>NUCLEOTIDE SEQUENCE [LARGE SCALE GENOMIC DNA]</scope>
    <source>
        <strain evidence="2 3">Mercado 3170</strain>
    </source>
</reference>
<dbReference type="EMBL" id="JBEFKJ010000026">
    <property type="protein sequence ID" value="KAL2039304.1"/>
    <property type="molecule type" value="Genomic_DNA"/>
</dbReference>
<comment type="caution">
    <text evidence="2">The sequence shown here is derived from an EMBL/GenBank/DDBJ whole genome shotgun (WGS) entry which is preliminary data.</text>
</comment>
<gene>
    <name evidence="2" type="ORF">N7G274_007972</name>
</gene>
<feature type="compositionally biased region" description="Polar residues" evidence="1">
    <location>
        <begin position="102"/>
        <end position="128"/>
    </location>
</feature>
<protein>
    <submittedName>
        <fullName evidence="2">Uncharacterized protein</fullName>
    </submittedName>
</protein>
<keyword evidence="3" id="KW-1185">Reference proteome</keyword>
<dbReference type="Proteomes" id="UP001590950">
    <property type="component" value="Unassembled WGS sequence"/>
</dbReference>
<evidence type="ECO:0000256" key="1">
    <source>
        <dbReference type="SAM" id="MobiDB-lite"/>
    </source>
</evidence>
<feature type="compositionally biased region" description="Low complexity" evidence="1">
    <location>
        <begin position="61"/>
        <end position="86"/>
    </location>
</feature>
<evidence type="ECO:0000313" key="2">
    <source>
        <dbReference type="EMBL" id="KAL2039304.1"/>
    </source>
</evidence>
<feature type="region of interest" description="Disordered" evidence="1">
    <location>
        <begin position="1"/>
        <end position="128"/>
    </location>
</feature>
<evidence type="ECO:0000313" key="3">
    <source>
        <dbReference type="Proteomes" id="UP001590950"/>
    </source>
</evidence>
<name>A0ABR4A3L1_9LECA</name>
<accession>A0ABR4A3L1</accession>
<organism evidence="2 3">
    <name type="scientific">Stereocaulon virgatum</name>
    <dbReference type="NCBI Taxonomy" id="373712"/>
    <lineage>
        <taxon>Eukaryota</taxon>
        <taxon>Fungi</taxon>
        <taxon>Dikarya</taxon>
        <taxon>Ascomycota</taxon>
        <taxon>Pezizomycotina</taxon>
        <taxon>Lecanoromycetes</taxon>
        <taxon>OSLEUM clade</taxon>
        <taxon>Lecanoromycetidae</taxon>
        <taxon>Lecanorales</taxon>
        <taxon>Lecanorineae</taxon>
        <taxon>Stereocaulaceae</taxon>
        <taxon>Stereocaulon</taxon>
    </lineage>
</organism>